<dbReference type="PANTHER" id="PTHR37953">
    <property type="entry name" value="UPF0127 PROTEIN MJ1496"/>
    <property type="match status" value="1"/>
</dbReference>
<dbReference type="Gene3D" id="2.60.120.1140">
    <property type="entry name" value="Protein of unknown function DUF192"/>
    <property type="match status" value="1"/>
</dbReference>
<gene>
    <name evidence="1" type="ORF">DS843_09985</name>
</gene>
<comment type="caution">
    <text evidence="1">The sequence shown here is derived from an EMBL/GenBank/DDBJ whole genome shotgun (WGS) entry which is preliminary data.</text>
</comment>
<evidence type="ECO:0000313" key="1">
    <source>
        <dbReference type="EMBL" id="KAA0681381.1"/>
    </source>
</evidence>
<proteinExistence type="predicted"/>
<sequence length="161" mass="16996">MIGRAVRGGILGGILLGVMILLSALPAAALESFARSTLTIETAGGGKYRFDVELAETPAQQAQGLMHRERMAADAGMLFTYDRPQPASFWMKNTLIPLDMIFIGADGRIVNIHANAVPHSLDAVNSTGPVKGILEINGGMSARLGIRPGDRVVHSAFGTAK</sequence>
<name>A0A9W7NKI8_9PROT</name>
<dbReference type="Proteomes" id="UP000480854">
    <property type="component" value="Unassembled WGS sequence"/>
</dbReference>
<dbReference type="InterPro" id="IPR003795">
    <property type="entry name" value="DUF192"/>
</dbReference>
<keyword evidence="2" id="KW-1185">Reference proteome</keyword>
<protein>
    <submittedName>
        <fullName evidence="1">DUF192 domain-containing protein</fullName>
    </submittedName>
</protein>
<organism evidence="1 2">
    <name type="scientific">Roseomonas genomospecies 6</name>
    <dbReference type="NCBI Taxonomy" id="214106"/>
    <lineage>
        <taxon>Bacteria</taxon>
        <taxon>Pseudomonadati</taxon>
        <taxon>Pseudomonadota</taxon>
        <taxon>Alphaproteobacteria</taxon>
        <taxon>Acetobacterales</taxon>
        <taxon>Roseomonadaceae</taxon>
        <taxon>Roseomonas</taxon>
    </lineage>
</organism>
<reference evidence="1 2" key="1">
    <citation type="submission" date="2018-07" db="EMBL/GenBank/DDBJ databases">
        <title>Genome sequence of Azospirillum sp. ATCC 49961.</title>
        <authorList>
            <person name="Sant'Anna F.H."/>
            <person name="Baldani J.I."/>
            <person name="Zilli J.E."/>
            <person name="Reis V.M."/>
            <person name="Hartmann A."/>
            <person name="Cruz L."/>
            <person name="de Souza E.M."/>
            <person name="de Oliveira Pedrosa F."/>
            <person name="Passaglia L.M.P."/>
        </authorList>
    </citation>
    <scope>NUCLEOTIDE SEQUENCE [LARGE SCALE GENOMIC DNA]</scope>
    <source>
        <strain evidence="1 2">ATCC 49961</strain>
    </source>
</reference>
<dbReference type="AlphaFoldDB" id="A0A9W7NKI8"/>
<dbReference type="Pfam" id="PF02643">
    <property type="entry name" value="DUF192"/>
    <property type="match status" value="1"/>
</dbReference>
<dbReference type="EMBL" id="QOKW01000006">
    <property type="protein sequence ID" value="KAA0681381.1"/>
    <property type="molecule type" value="Genomic_DNA"/>
</dbReference>
<dbReference type="InterPro" id="IPR038695">
    <property type="entry name" value="Saro_0823-like_sf"/>
</dbReference>
<dbReference type="PANTHER" id="PTHR37953:SF1">
    <property type="entry name" value="UPF0127 PROTEIN MJ1496"/>
    <property type="match status" value="1"/>
</dbReference>
<evidence type="ECO:0000313" key="2">
    <source>
        <dbReference type="Proteomes" id="UP000480854"/>
    </source>
</evidence>
<accession>A0A9W7NKI8</accession>
<dbReference type="OrthoDB" id="9808290at2"/>
<dbReference type="RefSeq" id="WP_149468747.1">
    <property type="nucleotide sequence ID" value="NZ_QOKW01000006.1"/>
</dbReference>